<dbReference type="CDD" id="cd02440">
    <property type="entry name" value="AdoMet_MTases"/>
    <property type="match status" value="1"/>
</dbReference>
<organism evidence="6 7">
    <name type="scientific">Ladona fulva</name>
    <name type="common">Scarce chaser dragonfly</name>
    <name type="synonym">Libellula fulva</name>
    <dbReference type="NCBI Taxonomy" id="123851"/>
    <lineage>
        <taxon>Eukaryota</taxon>
        <taxon>Metazoa</taxon>
        <taxon>Ecdysozoa</taxon>
        <taxon>Arthropoda</taxon>
        <taxon>Hexapoda</taxon>
        <taxon>Insecta</taxon>
        <taxon>Pterygota</taxon>
        <taxon>Palaeoptera</taxon>
        <taxon>Odonata</taxon>
        <taxon>Epiprocta</taxon>
        <taxon>Anisoptera</taxon>
        <taxon>Libelluloidea</taxon>
        <taxon>Libellulidae</taxon>
        <taxon>Ladona</taxon>
    </lineage>
</organism>
<comment type="similarity">
    <text evidence="3">Belongs to the methyltransferase superfamily. ETFBKMT family.</text>
</comment>
<dbReference type="Proteomes" id="UP000792457">
    <property type="component" value="Unassembled WGS sequence"/>
</dbReference>
<dbReference type="EMBL" id="KZ309159">
    <property type="protein sequence ID" value="KAG8237363.1"/>
    <property type="molecule type" value="Genomic_DNA"/>
</dbReference>
<evidence type="ECO:0000313" key="6">
    <source>
        <dbReference type="EMBL" id="KAG8237363.1"/>
    </source>
</evidence>
<dbReference type="PANTHER" id="PTHR43648:SF1">
    <property type="entry name" value="ELECTRON TRANSFER FLAVOPROTEIN BETA SUBUNIT LYSINE METHYLTRANSFERASE"/>
    <property type="match status" value="1"/>
</dbReference>
<dbReference type="GO" id="GO:0032259">
    <property type="term" value="P:methylation"/>
    <property type="evidence" value="ECO:0007669"/>
    <property type="project" value="UniProtKB-KW"/>
</dbReference>
<dbReference type="OrthoDB" id="194386at2759"/>
<evidence type="ECO:0000313" key="7">
    <source>
        <dbReference type="Proteomes" id="UP000792457"/>
    </source>
</evidence>
<evidence type="ECO:0000256" key="3">
    <source>
        <dbReference type="ARBA" id="ARBA00037932"/>
    </source>
</evidence>
<reference evidence="6" key="2">
    <citation type="submission" date="2017-10" db="EMBL/GenBank/DDBJ databases">
        <title>Ladona fulva Genome sequencing and assembly.</title>
        <authorList>
            <person name="Murali S."/>
            <person name="Richards S."/>
            <person name="Bandaranaike D."/>
            <person name="Bellair M."/>
            <person name="Blankenburg K."/>
            <person name="Chao H."/>
            <person name="Dinh H."/>
            <person name="Doddapaneni H."/>
            <person name="Dugan-Rocha S."/>
            <person name="Elkadiri S."/>
            <person name="Gnanaolivu R."/>
            <person name="Hernandez B."/>
            <person name="Skinner E."/>
            <person name="Javaid M."/>
            <person name="Lee S."/>
            <person name="Li M."/>
            <person name="Ming W."/>
            <person name="Munidasa M."/>
            <person name="Muniz J."/>
            <person name="Nguyen L."/>
            <person name="Hughes D."/>
            <person name="Osuji N."/>
            <person name="Pu L.-L."/>
            <person name="Puazo M."/>
            <person name="Qu C."/>
            <person name="Quiroz J."/>
            <person name="Raj R."/>
            <person name="Weissenberger G."/>
            <person name="Xin Y."/>
            <person name="Zou X."/>
            <person name="Han Y."/>
            <person name="Worley K."/>
            <person name="Muzny D."/>
            <person name="Gibbs R."/>
        </authorList>
    </citation>
    <scope>NUCLEOTIDE SEQUENCE</scope>
    <source>
        <strain evidence="6">Sampled in the wild</strain>
    </source>
</reference>
<dbReference type="InterPro" id="IPR050078">
    <property type="entry name" value="Ribosomal_L11_MeTrfase_PrmA"/>
</dbReference>
<dbReference type="Gene3D" id="3.40.50.150">
    <property type="entry name" value="Vaccinia Virus protein VP39"/>
    <property type="match status" value="1"/>
</dbReference>
<keyword evidence="7" id="KW-1185">Reference proteome</keyword>
<dbReference type="GO" id="GO:0005759">
    <property type="term" value="C:mitochondrial matrix"/>
    <property type="evidence" value="ECO:0007669"/>
    <property type="project" value="TreeGrafter"/>
</dbReference>
<accession>A0A8K0P9Y7</accession>
<gene>
    <name evidence="6" type="ORF">J437_LFUL019179</name>
</gene>
<keyword evidence="1" id="KW-0489">Methyltransferase</keyword>
<name>A0A8K0P9Y7_LADFU</name>
<dbReference type="AlphaFoldDB" id="A0A8K0P9Y7"/>
<evidence type="ECO:0000256" key="4">
    <source>
        <dbReference type="ARBA" id="ARBA00041867"/>
    </source>
</evidence>
<dbReference type="GO" id="GO:0016279">
    <property type="term" value="F:protein-lysine N-methyltransferase activity"/>
    <property type="evidence" value="ECO:0007669"/>
    <property type="project" value="TreeGrafter"/>
</dbReference>
<proteinExistence type="inferred from homology"/>
<sequence length="258" mass="28542">MATVPRVLRRLRPCLKRWNHSHSSLPLMRDLISRNTEITRNHLTPEIALKLITSSCPLWKAKPEECPFPDPFWAFYWPGGQAVTRFILDNPLLVRGLSVIDIGSGCGASAIAASKCGAKLAIANDIDPGIAAELNAALNNASICTSTENLIPEGDAVKYITKDHLPWDVIIVGDLFYDISMSQKVLAWVTKCASLGINILIGDPGRYAFTSEIKNDEDSKKENQREKPRLSVLARYPLPKESCLENNGFLSASVWRVN</sequence>
<dbReference type="PANTHER" id="PTHR43648">
    <property type="entry name" value="ELECTRON TRANSFER FLAVOPROTEIN BETA SUBUNIT LYSINE METHYLTRANSFERASE"/>
    <property type="match status" value="1"/>
</dbReference>
<comment type="caution">
    <text evidence="6">The sequence shown here is derived from an EMBL/GenBank/DDBJ whole genome shotgun (WGS) entry which is preliminary data.</text>
</comment>
<dbReference type="SUPFAM" id="SSF53335">
    <property type="entry name" value="S-adenosyl-L-methionine-dependent methyltransferases"/>
    <property type="match status" value="1"/>
</dbReference>
<evidence type="ECO:0000256" key="2">
    <source>
        <dbReference type="ARBA" id="ARBA00022679"/>
    </source>
</evidence>
<evidence type="ECO:0000256" key="1">
    <source>
        <dbReference type="ARBA" id="ARBA00022603"/>
    </source>
</evidence>
<dbReference type="Pfam" id="PF06325">
    <property type="entry name" value="PrmA"/>
    <property type="match status" value="1"/>
</dbReference>
<protein>
    <recommendedName>
        <fullName evidence="5">ETFB lysine methyltransferase</fullName>
    </recommendedName>
    <alternativeName>
        <fullName evidence="4">Protein N-lysine methyltransferase METTL20</fullName>
    </alternativeName>
</protein>
<dbReference type="InterPro" id="IPR029063">
    <property type="entry name" value="SAM-dependent_MTases_sf"/>
</dbReference>
<evidence type="ECO:0000256" key="5">
    <source>
        <dbReference type="ARBA" id="ARBA00042266"/>
    </source>
</evidence>
<keyword evidence="2" id="KW-0808">Transferase</keyword>
<reference evidence="6" key="1">
    <citation type="submission" date="2013-04" db="EMBL/GenBank/DDBJ databases">
        <authorList>
            <person name="Qu J."/>
            <person name="Murali S.C."/>
            <person name="Bandaranaike D."/>
            <person name="Bellair M."/>
            <person name="Blankenburg K."/>
            <person name="Chao H."/>
            <person name="Dinh H."/>
            <person name="Doddapaneni H."/>
            <person name="Downs B."/>
            <person name="Dugan-Rocha S."/>
            <person name="Elkadiri S."/>
            <person name="Gnanaolivu R.D."/>
            <person name="Hernandez B."/>
            <person name="Javaid M."/>
            <person name="Jayaseelan J.C."/>
            <person name="Lee S."/>
            <person name="Li M."/>
            <person name="Ming W."/>
            <person name="Munidasa M."/>
            <person name="Muniz J."/>
            <person name="Nguyen L."/>
            <person name="Ongeri F."/>
            <person name="Osuji N."/>
            <person name="Pu L.-L."/>
            <person name="Puazo M."/>
            <person name="Qu C."/>
            <person name="Quiroz J."/>
            <person name="Raj R."/>
            <person name="Weissenberger G."/>
            <person name="Xin Y."/>
            <person name="Zou X."/>
            <person name="Han Y."/>
            <person name="Richards S."/>
            <person name="Worley K."/>
            <person name="Muzny D."/>
            <person name="Gibbs R."/>
        </authorList>
    </citation>
    <scope>NUCLEOTIDE SEQUENCE</scope>
    <source>
        <strain evidence="6">Sampled in the wild</strain>
    </source>
</reference>